<organism evidence="4 5">
    <name type="scientific">Flavisphingopyxis soli</name>
    <dbReference type="NCBI Taxonomy" id="2601267"/>
    <lineage>
        <taxon>Bacteria</taxon>
        <taxon>Pseudomonadati</taxon>
        <taxon>Pseudomonadota</taxon>
        <taxon>Alphaproteobacteria</taxon>
        <taxon>Sphingomonadales</taxon>
        <taxon>Sphingopyxidaceae</taxon>
        <taxon>Flavisphingopyxis</taxon>
    </lineage>
</organism>
<feature type="region of interest" description="Disordered" evidence="2">
    <location>
        <begin position="310"/>
        <end position="331"/>
    </location>
</feature>
<dbReference type="InterPro" id="IPR023210">
    <property type="entry name" value="NADP_OxRdtase_dom"/>
</dbReference>
<evidence type="ECO:0000256" key="1">
    <source>
        <dbReference type="ARBA" id="ARBA00023002"/>
    </source>
</evidence>
<dbReference type="InterPro" id="IPR050791">
    <property type="entry name" value="Aldo-Keto_reductase"/>
</dbReference>
<dbReference type="PANTHER" id="PTHR43625">
    <property type="entry name" value="AFLATOXIN B1 ALDEHYDE REDUCTASE"/>
    <property type="match status" value="1"/>
</dbReference>
<evidence type="ECO:0000313" key="4">
    <source>
        <dbReference type="EMBL" id="TXC69276.1"/>
    </source>
</evidence>
<dbReference type="InterPro" id="IPR036812">
    <property type="entry name" value="NAD(P)_OxRdtase_dom_sf"/>
</dbReference>
<dbReference type="GO" id="GO:0005737">
    <property type="term" value="C:cytoplasm"/>
    <property type="evidence" value="ECO:0007669"/>
    <property type="project" value="TreeGrafter"/>
</dbReference>
<feature type="domain" description="NADP-dependent oxidoreductase" evidence="3">
    <location>
        <begin position="26"/>
        <end position="310"/>
    </location>
</feature>
<gene>
    <name evidence="4" type="ORF">FSZ31_06775</name>
</gene>
<dbReference type="OrthoDB" id="7181835at2"/>
<evidence type="ECO:0000256" key="2">
    <source>
        <dbReference type="SAM" id="MobiDB-lite"/>
    </source>
</evidence>
<keyword evidence="5" id="KW-1185">Reference proteome</keyword>
<dbReference type="CDD" id="cd19076">
    <property type="entry name" value="AKR_AKR13A_13D"/>
    <property type="match status" value="1"/>
</dbReference>
<reference evidence="4 5" key="1">
    <citation type="submission" date="2019-08" db="EMBL/GenBank/DDBJ databases">
        <title>Sphingorhabdus soil sp. nov., isolated from arctic soil.</title>
        <authorList>
            <person name="Liu Y."/>
        </authorList>
    </citation>
    <scope>NUCLEOTIDE SEQUENCE [LARGE SCALE GENOMIC DNA]</scope>
    <source>
        <strain evidence="4 5">D-2Q-5-6</strain>
    </source>
</reference>
<accession>A0A5C6UB63</accession>
<proteinExistence type="predicted"/>
<dbReference type="SUPFAM" id="SSF51430">
    <property type="entry name" value="NAD(P)-linked oxidoreductase"/>
    <property type="match status" value="1"/>
</dbReference>
<sequence length="331" mass="36022">MNTRNLGDGLTVSALGIGCMPMVSEGNIVYGAAADPAEAIATIHEAIDLGVTFFDTAQIYGPFQNEELVGRAIKGKRDSLVIATKFGFKFEGKQITGVDGSPANARKTVEESLTRLGIEAIDLFYQHRVDPNVPIEETVGAMADLVREGKIRHIGLSEAAPATLRKAASVHPIAALQSEYSLWERDVEDEILPTCRELGIGFVPYSPLGRGFLTGQFKSKDDLPENDWRHNDPRWSDENAARNFAIVDTVREIADEKDVSAAQIALAWLLAQGDDIVPIPGTKRRETMRDSMKAVDITLTPADLVKLDSAAPRGATSGDRYGEQGMKMVRL</sequence>
<evidence type="ECO:0000313" key="5">
    <source>
        <dbReference type="Proteomes" id="UP000321129"/>
    </source>
</evidence>
<dbReference type="RefSeq" id="WP_147123229.1">
    <property type="nucleotide sequence ID" value="NZ_VOPY01000002.1"/>
</dbReference>
<dbReference type="Gene3D" id="3.20.20.100">
    <property type="entry name" value="NADP-dependent oxidoreductase domain"/>
    <property type="match status" value="1"/>
</dbReference>
<dbReference type="EMBL" id="VOPY01000002">
    <property type="protein sequence ID" value="TXC69276.1"/>
    <property type="molecule type" value="Genomic_DNA"/>
</dbReference>
<protein>
    <submittedName>
        <fullName evidence="4">Aldo/keto reductase</fullName>
    </submittedName>
</protein>
<dbReference type="Proteomes" id="UP000321129">
    <property type="component" value="Unassembled WGS sequence"/>
</dbReference>
<comment type="caution">
    <text evidence="4">The sequence shown here is derived from an EMBL/GenBank/DDBJ whole genome shotgun (WGS) entry which is preliminary data.</text>
</comment>
<dbReference type="PANTHER" id="PTHR43625:SF40">
    <property type="entry name" value="ALDO-KETO REDUCTASE YAKC [NADP(+)]"/>
    <property type="match status" value="1"/>
</dbReference>
<name>A0A5C6UB63_9SPHN</name>
<dbReference type="AlphaFoldDB" id="A0A5C6UB63"/>
<evidence type="ECO:0000259" key="3">
    <source>
        <dbReference type="Pfam" id="PF00248"/>
    </source>
</evidence>
<dbReference type="Pfam" id="PF00248">
    <property type="entry name" value="Aldo_ket_red"/>
    <property type="match status" value="1"/>
</dbReference>
<dbReference type="PROSITE" id="PS51257">
    <property type="entry name" value="PROKAR_LIPOPROTEIN"/>
    <property type="match status" value="1"/>
</dbReference>
<dbReference type="GO" id="GO:0016491">
    <property type="term" value="F:oxidoreductase activity"/>
    <property type="evidence" value="ECO:0007669"/>
    <property type="project" value="UniProtKB-KW"/>
</dbReference>
<keyword evidence="1" id="KW-0560">Oxidoreductase</keyword>